<feature type="domain" description="N-(5'phosphoribosyl) anthranilate isomerase (PRAI)" evidence="10">
    <location>
        <begin position="35"/>
        <end position="231"/>
    </location>
</feature>
<evidence type="ECO:0000256" key="8">
    <source>
        <dbReference type="ARBA" id="ARBA00023235"/>
    </source>
</evidence>
<dbReference type="EMBL" id="CP000478">
    <property type="protein sequence ID" value="ABK17459.1"/>
    <property type="molecule type" value="Genomic_DNA"/>
</dbReference>
<protein>
    <recommendedName>
        <fullName evidence="4 9">N-(5'-phosphoribosyl)anthranilate isomerase</fullName>
        <shortName evidence="9">PRAI</shortName>
        <ecNumber evidence="3 9">5.3.1.24</ecNumber>
    </recommendedName>
</protein>
<dbReference type="GO" id="GO:0000162">
    <property type="term" value="P:L-tryptophan biosynthetic process"/>
    <property type="evidence" value="ECO:0007669"/>
    <property type="project" value="UniProtKB-UniRule"/>
</dbReference>
<keyword evidence="8 9" id="KW-0413">Isomerase</keyword>
<evidence type="ECO:0000313" key="12">
    <source>
        <dbReference type="Proteomes" id="UP000001784"/>
    </source>
</evidence>
<evidence type="ECO:0000256" key="6">
    <source>
        <dbReference type="ARBA" id="ARBA00022822"/>
    </source>
</evidence>
<dbReference type="InterPro" id="IPR001240">
    <property type="entry name" value="PRAI_dom"/>
</dbReference>
<dbReference type="PANTHER" id="PTHR42894">
    <property type="entry name" value="N-(5'-PHOSPHORIBOSYL)ANTHRANILATE ISOMERASE"/>
    <property type="match status" value="1"/>
</dbReference>
<dbReference type="Proteomes" id="UP000001784">
    <property type="component" value="Chromosome"/>
</dbReference>
<proteinExistence type="inferred from homology"/>
<dbReference type="HOGENOM" id="CLU_076364_2_0_7"/>
<dbReference type="InterPro" id="IPR011060">
    <property type="entry name" value="RibuloseP-bd_barrel"/>
</dbReference>
<sequence length="247" mass="25831">MSDSMKPPGNGFEGNRLSSVAERRAKGRELSVPAVKVCGLTRVEEALGCAALGVSAIGLVFFPKSPRYVSDEQARVIGSSLPRGVCAVGVFVNEDYRTIMKKVELCGLGAVQLHGSEPVELVEALTGQGLIVIKSVFAHREPLIAGAADYGAAACLVEGAGGPLPGGNGTVWNWSAAKLPRELPFVLAGGLTPENVGYAVEEVHPDAVDVSSGVEAAPGRKDLSRVKAFMDAVSRNRGGKTYRRIFG</sequence>
<gene>
    <name evidence="9" type="primary">trpF</name>
    <name evidence="11" type="ordered locus">Sfum_1772</name>
</gene>
<dbReference type="InterPro" id="IPR044643">
    <property type="entry name" value="TrpF_fam"/>
</dbReference>
<evidence type="ECO:0000256" key="4">
    <source>
        <dbReference type="ARBA" id="ARBA00022272"/>
    </source>
</evidence>
<dbReference type="InterPro" id="IPR013785">
    <property type="entry name" value="Aldolase_TIM"/>
</dbReference>
<dbReference type="HAMAP" id="MF_00135">
    <property type="entry name" value="PRAI"/>
    <property type="match status" value="1"/>
</dbReference>
<dbReference type="InParanoid" id="A0LJ57"/>
<keyword evidence="12" id="KW-1185">Reference proteome</keyword>
<evidence type="ECO:0000256" key="3">
    <source>
        <dbReference type="ARBA" id="ARBA00012572"/>
    </source>
</evidence>
<dbReference type="CDD" id="cd00405">
    <property type="entry name" value="PRAI"/>
    <property type="match status" value="1"/>
</dbReference>
<dbReference type="SUPFAM" id="SSF51366">
    <property type="entry name" value="Ribulose-phoshate binding barrel"/>
    <property type="match status" value="1"/>
</dbReference>
<evidence type="ECO:0000256" key="5">
    <source>
        <dbReference type="ARBA" id="ARBA00022605"/>
    </source>
</evidence>
<dbReference type="RefSeq" id="WP_011698629.1">
    <property type="nucleotide sequence ID" value="NC_008554.1"/>
</dbReference>
<dbReference type="eggNOG" id="COG0135">
    <property type="taxonomic scope" value="Bacteria"/>
</dbReference>
<evidence type="ECO:0000256" key="1">
    <source>
        <dbReference type="ARBA" id="ARBA00001164"/>
    </source>
</evidence>
<evidence type="ECO:0000256" key="7">
    <source>
        <dbReference type="ARBA" id="ARBA00023141"/>
    </source>
</evidence>
<comment type="similarity">
    <text evidence="9">Belongs to the TrpF family.</text>
</comment>
<keyword evidence="7 9" id="KW-0057">Aromatic amino acid biosynthesis</keyword>
<evidence type="ECO:0000259" key="10">
    <source>
        <dbReference type="Pfam" id="PF00697"/>
    </source>
</evidence>
<dbReference type="GO" id="GO:0004640">
    <property type="term" value="F:phosphoribosylanthranilate isomerase activity"/>
    <property type="evidence" value="ECO:0007669"/>
    <property type="project" value="UniProtKB-UniRule"/>
</dbReference>
<dbReference type="UniPathway" id="UPA00035">
    <property type="reaction ID" value="UER00042"/>
</dbReference>
<comment type="catalytic activity">
    <reaction evidence="1 9">
        <text>N-(5-phospho-beta-D-ribosyl)anthranilate = 1-(2-carboxyphenylamino)-1-deoxy-D-ribulose 5-phosphate</text>
        <dbReference type="Rhea" id="RHEA:21540"/>
        <dbReference type="ChEBI" id="CHEBI:18277"/>
        <dbReference type="ChEBI" id="CHEBI:58613"/>
        <dbReference type="EC" id="5.3.1.24"/>
    </reaction>
</comment>
<organism evidence="11 12">
    <name type="scientific">Syntrophobacter fumaroxidans (strain DSM 10017 / MPOB)</name>
    <dbReference type="NCBI Taxonomy" id="335543"/>
    <lineage>
        <taxon>Bacteria</taxon>
        <taxon>Pseudomonadati</taxon>
        <taxon>Thermodesulfobacteriota</taxon>
        <taxon>Syntrophobacteria</taxon>
        <taxon>Syntrophobacterales</taxon>
        <taxon>Syntrophobacteraceae</taxon>
        <taxon>Syntrophobacter</taxon>
    </lineage>
</organism>
<name>A0LJ57_SYNFM</name>
<dbReference type="Gene3D" id="3.20.20.70">
    <property type="entry name" value="Aldolase class I"/>
    <property type="match status" value="1"/>
</dbReference>
<reference evidence="11 12" key="1">
    <citation type="submission" date="2006-10" db="EMBL/GenBank/DDBJ databases">
        <title>Complete sequence of Syntrophobacter fumaroxidans MPOB.</title>
        <authorList>
            <consortium name="US DOE Joint Genome Institute"/>
            <person name="Copeland A."/>
            <person name="Lucas S."/>
            <person name="Lapidus A."/>
            <person name="Barry K."/>
            <person name="Detter J.C."/>
            <person name="Glavina del Rio T."/>
            <person name="Hammon N."/>
            <person name="Israni S."/>
            <person name="Pitluck S."/>
            <person name="Goltsman E.G."/>
            <person name="Martinez M."/>
            <person name="Schmutz J."/>
            <person name="Larimer F."/>
            <person name="Land M."/>
            <person name="Hauser L."/>
            <person name="Kyrpides N."/>
            <person name="Kim E."/>
            <person name="Boone D.R."/>
            <person name="Brockman F."/>
            <person name="Culley D."/>
            <person name="Ferry J."/>
            <person name="Gunsalus R."/>
            <person name="McInerney M.J."/>
            <person name="Morrison M."/>
            <person name="Plugge C."/>
            <person name="Rohlin L."/>
            <person name="Scholten J."/>
            <person name="Sieber J."/>
            <person name="Stams A.J.M."/>
            <person name="Worm P."/>
            <person name="Henstra A.M."/>
            <person name="Richardson P."/>
        </authorList>
    </citation>
    <scope>NUCLEOTIDE SEQUENCE [LARGE SCALE GENOMIC DNA]</scope>
    <source>
        <strain evidence="12">DSM 10017 / MPOB</strain>
    </source>
</reference>
<evidence type="ECO:0000256" key="2">
    <source>
        <dbReference type="ARBA" id="ARBA00004664"/>
    </source>
</evidence>
<keyword evidence="5 9" id="KW-0028">Amino-acid biosynthesis</keyword>
<evidence type="ECO:0000256" key="9">
    <source>
        <dbReference type="HAMAP-Rule" id="MF_00135"/>
    </source>
</evidence>
<dbReference type="EC" id="5.3.1.24" evidence="3 9"/>
<dbReference type="STRING" id="335543.Sfum_1772"/>
<evidence type="ECO:0000313" key="11">
    <source>
        <dbReference type="EMBL" id="ABK17459.1"/>
    </source>
</evidence>
<dbReference type="Pfam" id="PF00697">
    <property type="entry name" value="PRAI"/>
    <property type="match status" value="1"/>
</dbReference>
<accession>A0LJ57</accession>
<dbReference type="KEGG" id="sfu:Sfum_1772"/>
<comment type="pathway">
    <text evidence="2 9">Amino-acid biosynthesis; L-tryptophan biosynthesis; L-tryptophan from chorismate: step 3/5.</text>
</comment>
<dbReference type="AlphaFoldDB" id="A0LJ57"/>
<dbReference type="PANTHER" id="PTHR42894:SF1">
    <property type="entry name" value="N-(5'-PHOSPHORIBOSYL)ANTHRANILATE ISOMERASE"/>
    <property type="match status" value="1"/>
</dbReference>
<keyword evidence="6 9" id="KW-0822">Tryptophan biosynthesis</keyword>